<feature type="signal peptide" evidence="2">
    <location>
        <begin position="1"/>
        <end position="25"/>
    </location>
</feature>
<dbReference type="RefSeq" id="WP_143593132.1">
    <property type="nucleotide sequence ID" value="NZ_FUWG01000003.1"/>
</dbReference>
<evidence type="ECO:0000256" key="1">
    <source>
        <dbReference type="SAM" id="MobiDB-lite"/>
    </source>
</evidence>
<dbReference type="Proteomes" id="UP000190423">
    <property type="component" value="Unassembled WGS sequence"/>
</dbReference>
<protein>
    <submittedName>
        <fullName evidence="3">Uncharacterized protein</fullName>
    </submittedName>
</protein>
<evidence type="ECO:0000256" key="2">
    <source>
        <dbReference type="SAM" id="SignalP"/>
    </source>
</evidence>
<reference evidence="3 4" key="1">
    <citation type="submission" date="2017-02" db="EMBL/GenBank/DDBJ databases">
        <authorList>
            <person name="Peterson S.W."/>
        </authorList>
    </citation>
    <scope>NUCLEOTIDE SEQUENCE [LARGE SCALE GENOMIC DNA]</scope>
    <source>
        <strain evidence="3 4">ATCC BAA-908</strain>
    </source>
</reference>
<dbReference type="EMBL" id="FUWG01000003">
    <property type="protein sequence ID" value="SJZ30106.1"/>
    <property type="molecule type" value="Genomic_DNA"/>
</dbReference>
<feature type="region of interest" description="Disordered" evidence="1">
    <location>
        <begin position="47"/>
        <end position="112"/>
    </location>
</feature>
<keyword evidence="4" id="KW-1185">Reference proteome</keyword>
<keyword evidence="2" id="KW-0732">Signal</keyword>
<name>A0A1T4JIW3_TREPO</name>
<evidence type="ECO:0000313" key="4">
    <source>
        <dbReference type="Proteomes" id="UP000190423"/>
    </source>
</evidence>
<feature type="chain" id="PRO_5012006986" evidence="2">
    <location>
        <begin position="26"/>
        <end position="269"/>
    </location>
</feature>
<evidence type="ECO:0000313" key="3">
    <source>
        <dbReference type="EMBL" id="SJZ30106.1"/>
    </source>
</evidence>
<organism evidence="3 4">
    <name type="scientific">Treponema porcinum</name>
    <dbReference type="NCBI Taxonomy" id="261392"/>
    <lineage>
        <taxon>Bacteria</taxon>
        <taxon>Pseudomonadati</taxon>
        <taxon>Spirochaetota</taxon>
        <taxon>Spirochaetia</taxon>
        <taxon>Spirochaetales</taxon>
        <taxon>Treponemataceae</taxon>
        <taxon>Treponema</taxon>
    </lineage>
</organism>
<dbReference type="GeneID" id="78315694"/>
<proteinExistence type="predicted"/>
<sequence length="269" mass="27628">MLKLRNAVLTALLAFCLAMPFVSCSFNDGATGDVSNLVCDVSNLVTEQTGNNQNGGNGGSTGGNEKPSGGDEDSGDNGNENPSGGNNGGSGNENPSGGNEKPTDPTEPGAGTTYVVIYNGDIIEESLPESMWFYGVEEVNLEEGVDYTMKGNEITLTYSGYQKVLPLLESSGGDGGQEVIPPVTDGPVTDGPVPDVPGDGKGTYTVMYNGQPLVDENGEVVTIPAAALDYYKSILSEGDYTISGNVITLTESGFNKLNKLSAAGSGAGE</sequence>
<dbReference type="STRING" id="261392.SAMN02745149_00374"/>
<feature type="compositionally biased region" description="Gly residues" evidence="1">
    <location>
        <begin position="53"/>
        <end position="62"/>
    </location>
</feature>
<gene>
    <name evidence="3" type="ORF">SAMN02745149_00374</name>
</gene>
<accession>A0A1T4JIW3</accession>
<dbReference type="AlphaFoldDB" id="A0A1T4JIW3"/>